<dbReference type="SUPFAM" id="SSF51161">
    <property type="entry name" value="Trimeric LpxA-like enzymes"/>
    <property type="match status" value="1"/>
</dbReference>
<dbReference type="Gene3D" id="2.160.10.10">
    <property type="entry name" value="Hexapeptide repeat proteins"/>
    <property type="match status" value="1"/>
</dbReference>
<dbReference type="OrthoDB" id="9801697at2"/>
<evidence type="ECO:0000313" key="3">
    <source>
        <dbReference type="EMBL" id="AUM62296.1"/>
    </source>
</evidence>
<dbReference type="GO" id="GO:0016740">
    <property type="term" value="F:transferase activity"/>
    <property type="evidence" value="ECO:0007669"/>
    <property type="project" value="UniProtKB-KW"/>
</dbReference>
<dbReference type="EMBL" id="CP025543">
    <property type="protein sequence ID" value="AUM62296.1"/>
    <property type="molecule type" value="Genomic_DNA"/>
</dbReference>
<dbReference type="Pfam" id="PF00132">
    <property type="entry name" value="Hexapep"/>
    <property type="match status" value="1"/>
</dbReference>
<dbReference type="PROSITE" id="PS00101">
    <property type="entry name" value="HEXAPEP_TRANSFERASES"/>
    <property type="match status" value="1"/>
</dbReference>
<evidence type="ECO:0000256" key="1">
    <source>
        <dbReference type="ARBA" id="ARBA00022679"/>
    </source>
</evidence>
<dbReference type="CDD" id="cd03349">
    <property type="entry name" value="LbH_XAT"/>
    <property type="match status" value="1"/>
</dbReference>
<evidence type="ECO:0000313" key="4">
    <source>
        <dbReference type="Proteomes" id="UP000234790"/>
    </source>
</evidence>
<sequence length="193" mass="21839">MSKSSKIYFLKDYITNEGIEVGEYTYFYSFKNEQGLKEFQNRNVLYHFPKIYNDKLIIGKFCAIADDVKFLMNGSNHNMDGISTFPFAMFDEFGANHESLTKVNSKGDTTVGNDVWIGYGATIMPGIKIGNGAIIAAKSVVTKNVEPYSIVGGNPAKLIRMRFDKNKINELEDLKWWDESIESIGNMIDKLTK</sequence>
<accession>A0A2K9LT82</accession>
<dbReference type="RefSeq" id="WP_101780351.1">
    <property type="nucleotide sequence ID" value="NZ_CP025543.1"/>
</dbReference>
<keyword evidence="2" id="KW-0677">Repeat</keyword>
<keyword evidence="4" id="KW-1185">Reference proteome</keyword>
<gene>
    <name evidence="3" type="ORF">SMONO_v1c00430</name>
</gene>
<evidence type="ECO:0000256" key="2">
    <source>
        <dbReference type="ARBA" id="ARBA00022737"/>
    </source>
</evidence>
<dbReference type="KEGG" id="smoo:SMONO_v1c00430"/>
<dbReference type="PANTHER" id="PTHR43300:SF11">
    <property type="entry name" value="ACETYLTRANSFERASE RV3034C-RELATED"/>
    <property type="match status" value="1"/>
</dbReference>
<dbReference type="InterPro" id="IPR001451">
    <property type="entry name" value="Hexapep"/>
</dbReference>
<dbReference type="PANTHER" id="PTHR43300">
    <property type="entry name" value="ACETYLTRANSFERASE"/>
    <property type="match status" value="1"/>
</dbReference>
<keyword evidence="1 3" id="KW-0808">Transferase</keyword>
<dbReference type="InterPro" id="IPR011004">
    <property type="entry name" value="Trimer_LpxA-like_sf"/>
</dbReference>
<proteinExistence type="predicted"/>
<reference evidence="3 4" key="1">
    <citation type="submission" date="2017-12" db="EMBL/GenBank/DDBJ databases">
        <title>Complete genome sequence of Spiroplasma monobiae MQ-1 (ATCC 33825).</title>
        <authorList>
            <person name="Tsai Y.-M."/>
            <person name="Lo W.-S."/>
            <person name="Wu P.-S."/>
            <person name="Cho S.-T."/>
            <person name="Kuo C.-H."/>
        </authorList>
    </citation>
    <scope>NUCLEOTIDE SEQUENCE [LARGE SCALE GENOMIC DNA]</scope>
    <source>
        <strain evidence="3 4">MQ-1</strain>
    </source>
</reference>
<dbReference type="InterPro" id="IPR050179">
    <property type="entry name" value="Trans_hexapeptide_repeat"/>
</dbReference>
<dbReference type="InterPro" id="IPR018357">
    <property type="entry name" value="Hexapep_transf_CS"/>
</dbReference>
<dbReference type="Proteomes" id="UP000234790">
    <property type="component" value="Chromosome"/>
</dbReference>
<dbReference type="AlphaFoldDB" id="A0A2K9LT82"/>
<organism evidence="3 4">
    <name type="scientific">Spiroplasma monobiae MQ-1</name>
    <dbReference type="NCBI Taxonomy" id="1336748"/>
    <lineage>
        <taxon>Bacteria</taxon>
        <taxon>Bacillati</taxon>
        <taxon>Mycoplasmatota</taxon>
        <taxon>Mollicutes</taxon>
        <taxon>Entomoplasmatales</taxon>
        <taxon>Spiroplasmataceae</taxon>
        <taxon>Spiroplasma</taxon>
    </lineage>
</organism>
<name>A0A2K9LT82_SPISQ</name>
<protein>
    <submittedName>
        <fullName evidence="3">Acetyltransferase</fullName>
    </submittedName>
</protein>